<evidence type="ECO:0000256" key="1">
    <source>
        <dbReference type="ARBA" id="ARBA00002486"/>
    </source>
</evidence>
<dbReference type="Gene3D" id="3.30.420.40">
    <property type="match status" value="2"/>
</dbReference>
<dbReference type="InterPro" id="IPR000600">
    <property type="entry name" value="ROK"/>
</dbReference>
<keyword evidence="3" id="KW-0119">Carbohydrate metabolism</keyword>
<dbReference type="PANTHER" id="PTHR18964:SF149">
    <property type="entry name" value="BIFUNCTIONAL UDP-N-ACETYLGLUCOSAMINE 2-EPIMERASE_N-ACETYLMANNOSAMINE KINASE"/>
    <property type="match status" value="1"/>
</dbReference>
<dbReference type="InterPro" id="IPR043129">
    <property type="entry name" value="ATPase_NBD"/>
</dbReference>
<keyword evidence="5" id="KW-1185">Reference proteome</keyword>
<dbReference type="Proteomes" id="UP000237947">
    <property type="component" value="Chromosome"/>
</dbReference>
<dbReference type="RefSeq" id="WP_106012528.1">
    <property type="nucleotide sequence ID" value="NZ_CP027226.1"/>
</dbReference>
<dbReference type="KEGG" id="fsa:C5Q98_04765"/>
<dbReference type="InterPro" id="IPR036390">
    <property type="entry name" value="WH_DNA-bd_sf"/>
</dbReference>
<dbReference type="AlphaFoldDB" id="A0A2S0KNF8"/>
<dbReference type="Gene3D" id="1.10.10.10">
    <property type="entry name" value="Winged helix-like DNA-binding domain superfamily/Winged helix DNA-binding domain"/>
    <property type="match status" value="1"/>
</dbReference>
<dbReference type="PROSITE" id="PS01125">
    <property type="entry name" value="ROK"/>
    <property type="match status" value="1"/>
</dbReference>
<dbReference type="EMBL" id="CP027226">
    <property type="protein sequence ID" value="AVM42572.1"/>
    <property type="molecule type" value="Genomic_DNA"/>
</dbReference>
<evidence type="ECO:0000313" key="5">
    <source>
        <dbReference type="Proteomes" id="UP000237947"/>
    </source>
</evidence>
<name>A0A2S0KNF8_9FIRM</name>
<dbReference type="Pfam" id="PF00480">
    <property type="entry name" value="ROK"/>
    <property type="match status" value="1"/>
</dbReference>
<sequence length="409" mass="44628">MDTNQAKNVVNKFDLQNMNRGRIMQLVYKNPGITRAQISSYTGLTGAAISKITNKLIELDLLKSVGRVSGKMGRKAEGLEVNVSEFNVLAIKLSRRELRIGIFSLSSELISQKVIDISKLKPDTELVELISSKILEYVNSDKKIAAVGVAVPGPFDNEANKIIGLTDLDSFSEVNLSGLLELDIDVPVYLIHDANSGVMAEWLTSEDLYAENKTIAYYLVGDGVGAGIISDGKMLLGKNGTAAEVGHISINFDGEKCRCGNYGCLELYCSSLQFVRKAEQLLHKFPNSALNFIKNFKAQDIFENAAKGDDLCVSLAKEVAEYMGYGVVNLVNAYAPDEIIIGDVMSNGGDLVLDKIRSVVSERAFNGNEEHVIIRYADKSVDRILLGAASVAIDNLLRNTHLLSQIINN</sequence>
<gene>
    <name evidence="4" type="ORF">C5Q98_04765</name>
</gene>
<evidence type="ECO:0000313" key="4">
    <source>
        <dbReference type="EMBL" id="AVM42572.1"/>
    </source>
</evidence>
<evidence type="ECO:0000256" key="3">
    <source>
        <dbReference type="ARBA" id="ARBA00022629"/>
    </source>
</evidence>
<dbReference type="SUPFAM" id="SSF46785">
    <property type="entry name" value="Winged helix' DNA-binding domain"/>
    <property type="match status" value="1"/>
</dbReference>
<dbReference type="OrthoDB" id="9796533at2"/>
<comment type="function">
    <text evidence="1">Transcriptional repressor of xylose-utilizing enzymes.</text>
</comment>
<accession>A0A2S0KNF8</accession>
<dbReference type="PANTHER" id="PTHR18964">
    <property type="entry name" value="ROK (REPRESSOR, ORF, KINASE) FAMILY"/>
    <property type="match status" value="1"/>
</dbReference>
<dbReference type="GO" id="GO:0042732">
    <property type="term" value="P:D-xylose metabolic process"/>
    <property type="evidence" value="ECO:0007669"/>
    <property type="project" value="UniProtKB-KW"/>
</dbReference>
<comment type="similarity">
    <text evidence="2">Belongs to the ROK (NagC/XylR) family.</text>
</comment>
<dbReference type="InterPro" id="IPR049874">
    <property type="entry name" value="ROK_cs"/>
</dbReference>
<dbReference type="InterPro" id="IPR036388">
    <property type="entry name" value="WH-like_DNA-bd_sf"/>
</dbReference>
<dbReference type="SUPFAM" id="SSF53067">
    <property type="entry name" value="Actin-like ATPase domain"/>
    <property type="match status" value="2"/>
</dbReference>
<protein>
    <recommendedName>
        <fullName evidence="6">ROK family transcriptional regulator</fullName>
    </recommendedName>
</protein>
<evidence type="ECO:0008006" key="6">
    <source>
        <dbReference type="Google" id="ProtNLM"/>
    </source>
</evidence>
<keyword evidence="3" id="KW-0859">Xylose metabolism</keyword>
<organism evidence="4 5">
    <name type="scientific">Fastidiosipila sanguinis</name>
    <dbReference type="NCBI Taxonomy" id="236753"/>
    <lineage>
        <taxon>Bacteria</taxon>
        <taxon>Bacillati</taxon>
        <taxon>Bacillota</taxon>
        <taxon>Clostridia</taxon>
        <taxon>Eubacteriales</taxon>
        <taxon>Oscillospiraceae</taxon>
        <taxon>Fastidiosipila</taxon>
    </lineage>
</organism>
<reference evidence="5" key="1">
    <citation type="submission" date="2018-02" db="EMBL/GenBank/DDBJ databases">
        <authorList>
            <person name="Holder M.E."/>
            <person name="Ajami N.J."/>
            <person name="Petrosino J.F."/>
        </authorList>
    </citation>
    <scope>NUCLEOTIDE SEQUENCE [LARGE SCALE GENOMIC DNA]</scope>
    <source>
        <strain evidence="5">CCUG 47711</strain>
    </source>
</reference>
<proteinExistence type="inferred from homology"/>
<evidence type="ECO:0000256" key="2">
    <source>
        <dbReference type="ARBA" id="ARBA00006479"/>
    </source>
</evidence>